<gene>
    <name evidence="1" type="ORF">Y036_726</name>
</gene>
<protein>
    <submittedName>
        <fullName evidence="1">Bacterial extracellular solute-binding family protein</fullName>
    </submittedName>
</protein>
<dbReference type="PANTHER" id="PTHR30006">
    <property type="entry name" value="THIAMINE-BINDING PERIPLASMIC PROTEIN-RELATED"/>
    <property type="match status" value="1"/>
</dbReference>
<sequence length="353" mass="38300">MTVRRSLLPRSPLAAVRRACAAMLIPVASLALSLGASAAHAQDTAICYNCPPEWADWAAQIAAIKQRTGIRVPFDNKNSGQAIAQLIAEQKSPVADVVYLGVSSAFQAKDKGVVAPYKPAHWSDIPANLKDPQGYWFAIHSGTLGFFVNKDALDGKPVPRTWADLLKPEYKGMVGYLDPSSAFVGYAGAVAVNQALGGSFDDFRPALDWFRKLKANQPIVPKQTAYARVLSGEIPILLDYDFDAYRAKYKDHANVEFVIPKEGTISVPYVMSLVKGAPHEANGRKVLDFVLSDEGQKLWANAYLRPVRAQALGADVAAQFLPASEYARAKSVDFGKLAAGQQAFGKQYLQAMQ</sequence>
<dbReference type="AlphaFoldDB" id="A0A069B6S6"/>
<dbReference type="CDD" id="cd13549">
    <property type="entry name" value="PBP2_Fbp_like_3"/>
    <property type="match status" value="1"/>
</dbReference>
<dbReference type="EMBL" id="JQIM01000010">
    <property type="protein sequence ID" value="KGX06854.1"/>
    <property type="molecule type" value="Genomic_DNA"/>
</dbReference>
<dbReference type="KEGG" id="but:X994_1423"/>
<dbReference type="Gene3D" id="3.40.190.10">
    <property type="entry name" value="Periplasmic binding protein-like II"/>
    <property type="match status" value="2"/>
</dbReference>
<dbReference type="GO" id="GO:0030976">
    <property type="term" value="F:thiamine pyrophosphate binding"/>
    <property type="evidence" value="ECO:0007669"/>
    <property type="project" value="TreeGrafter"/>
</dbReference>
<dbReference type="OMA" id="EWADWAS"/>
<evidence type="ECO:0000313" key="2">
    <source>
        <dbReference type="Proteomes" id="UP000030475"/>
    </source>
</evidence>
<organism evidence="1 2">
    <name type="scientific">Burkholderia pseudomallei</name>
    <name type="common">Pseudomonas pseudomallei</name>
    <dbReference type="NCBI Taxonomy" id="28450"/>
    <lineage>
        <taxon>Bacteria</taxon>
        <taxon>Pseudomonadati</taxon>
        <taxon>Pseudomonadota</taxon>
        <taxon>Betaproteobacteria</taxon>
        <taxon>Burkholderiales</taxon>
        <taxon>Burkholderiaceae</taxon>
        <taxon>Burkholderia</taxon>
        <taxon>pseudomallei group</taxon>
    </lineage>
</organism>
<proteinExistence type="predicted"/>
<dbReference type="GO" id="GO:0015888">
    <property type="term" value="P:thiamine transport"/>
    <property type="evidence" value="ECO:0007669"/>
    <property type="project" value="TreeGrafter"/>
</dbReference>
<dbReference type="GO" id="GO:0030288">
    <property type="term" value="C:outer membrane-bounded periplasmic space"/>
    <property type="evidence" value="ECO:0007669"/>
    <property type="project" value="TreeGrafter"/>
</dbReference>
<dbReference type="Proteomes" id="UP000030475">
    <property type="component" value="Unassembled WGS sequence"/>
</dbReference>
<dbReference type="OrthoDB" id="366726at2"/>
<name>A0A069B6S6_BURPE</name>
<evidence type="ECO:0000313" key="1">
    <source>
        <dbReference type="EMBL" id="KGX06854.1"/>
    </source>
</evidence>
<dbReference type="GO" id="GO:0030975">
    <property type="term" value="F:thiamine binding"/>
    <property type="evidence" value="ECO:0007669"/>
    <property type="project" value="TreeGrafter"/>
</dbReference>
<dbReference type="RefSeq" id="WP_004193494.1">
    <property type="nucleotide sequence ID" value="NZ_AP028071.1"/>
</dbReference>
<dbReference type="SUPFAM" id="SSF53850">
    <property type="entry name" value="Periplasmic binding protein-like II"/>
    <property type="match status" value="1"/>
</dbReference>
<dbReference type="GeneID" id="93059795"/>
<dbReference type="Pfam" id="PF13343">
    <property type="entry name" value="SBP_bac_6"/>
    <property type="match status" value="1"/>
</dbReference>
<reference evidence="1 2" key="1">
    <citation type="submission" date="2014-08" db="EMBL/GenBank/DDBJ databases">
        <authorList>
            <person name="Bunnell A."/>
            <person name="Chain P.S."/>
            <person name="Chertkov O."/>
            <person name="Currie B.J."/>
            <person name="Daligault H.E."/>
            <person name="Davenport K.W."/>
            <person name="Davis C."/>
            <person name="Gleasner C.D."/>
            <person name="Johnson S.L."/>
            <person name="Kaestli M."/>
            <person name="Koren S."/>
            <person name="Kunde Y.A."/>
            <person name="Mayo M."/>
            <person name="McMurry K.K."/>
            <person name="Price E.P."/>
            <person name="Reitenga K.G."/>
            <person name="Robison R."/>
            <person name="Rosovitz M.J."/>
            <person name="Sarovich D.S."/>
            <person name="Teshima H."/>
        </authorList>
    </citation>
    <scope>NUCLEOTIDE SEQUENCE [LARGE SCALE GENOMIC DNA]</scope>
    <source>
        <strain evidence="1 2">MSHR44</strain>
    </source>
</reference>
<accession>A0A069B6S6</accession>
<comment type="caution">
    <text evidence="1">The sequence shown here is derived from an EMBL/GenBank/DDBJ whole genome shotgun (WGS) entry which is preliminary data.</text>
</comment>
<dbReference type="PANTHER" id="PTHR30006:SF2">
    <property type="entry name" value="ABC TRANSPORTER SUBSTRATE-BINDING PROTEIN"/>
    <property type="match status" value="1"/>
</dbReference>